<dbReference type="InterPro" id="IPR007197">
    <property type="entry name" value="rSAM"/>
</dbReference>
<feature type="binding site" evidence="14">
    <location>
        <position position="134"/>
    </location>
    <ligand>
        <name>[4Fe-4S] cluster</name>
        <dbReference type="ChEBI" id="CHEBI:49883"/>
        <note>4Fe-4S-S-AdoMet</note>
    </ligand>
</feature>
<dbReference type="PIRSF" id="PIRSF004911">
    <property type="entry name" value="DUF160"/>
    <property type="match status" value="1"/>
</dbReference>
<name>A0A011PQN3_9PROT</name>
<evidence type="ECO:0000256" key="10">
    <source>
        <dbReference type="ARBA" id="ARBA00023004"/>
    </source>
</evidence>
<dbReference type="GO" id="GO:0051539">
    <property type="term" value="F:4 iron, 4 sulfur cluster binding"/>
    <property type="evidence" value="ECO:0007669"/>
    <property type="project" value="UniProtKB-KW"/>
</dbReference>
<dbReference type="PANTHER" id="PTHR30538:SF1">
    <property type="entry name" value="L-LYSINE 2,3-AMINOMUTASE"/>
    <property type="match status" value="1"/>
</dbReference>
<keyword evidence="8 14" id="KW-0479">Metal-binding</keyword>
<keyword evidence="6 14" id="KW-0004">4Fe-4S</keyword>
<keyword evidence="11 14" id="KW-0411">Iron-sulfur</keyword>
<comment type="similarity">
    <text evidence="4">Belongs to the radical SAM superfamily. KamA family.</text>
</comment>
<feature type="binding site" evidence="14">
    <location>
        <position position="131"/>
    </location>
    <ligand>
        <name>[4Fe-4S] cluster</name>
        <dbReference type="ChEBI" id="CHEBI:49883"/>
        <note>4Fe-4S-S-AdoMet</note>
    </ligand>
</feature>
<evidence type="ECO:0000256" key="8">
    <source>
        <dbReference type="ARBA" id="ARBA00022723"/>
    </source>
</evidence>
<keyword evidence="7" id="KW-0949">S-adenosyl-L-methionine</keyword>
<proteinExistence type="inferred from homology"/>
<dbReference type="STRING" id="1454001.AW08_00946"/>
<dbReference type="PROSITE" id="PS51918">
    <property type="entry name" value="RADICAL_SAM"/>
    <property type="match status" value="1"/>
</dbReference>
<evidence type="ECO:0000313" key="18">
    <source>
        <dbReference type="Proteomes" id="UP000020218"/>
    </source>
</evidence>
<dbReference type="EMBL" id="JFAX01000004">
    <property type="protein sequence ID" value="EXI68634.1"/>
    <property type="molecule type" value="Genomic_DNA"/>
</dbReference>
<accession>A0A011PQN3</accession>
<sequence>MIARSPADGQGKDAGEPWQRALQTVIGDVDELLAILGLARRDVDIDIDDDDDDGQAFALRVPRAFVARMQPGRADDPLLRQVLPLRAERLPLPGFSCDPLAEAQAMRQPGLLHKFHGRVLLLVSGHCPIHCRYCFRRHFPYAATQPARGDWQRVFDGIAGDPSISEVILSGGDPLSLPDRQLQWLIDGLAAIPQLRRLRLHSRLPVLIPQRVTARLVQLLADCRLPVSLVIHANHAQELDEAVAAALAPLRRAGVTLLNQSVLLAGVNDRLDSLCALSERLYAIGVLPYYLHLLDRVAGAGHFAVADERVHELHAGLLARLPGYLVPRLVREVAQAPSKVPLPLVAAG</sequence>
<evidence type="ECO:0000256" key="6">
    <source>
        <dbReference type="ARBA" id="ARBA00022485"/>
    </source>
</evidence>
<dbReference type="GO" id="GO:0016853">
    <property type="term" value="F:isomerase activity"/>
    <property type="evidence" value="ECO:0007669"/>
    <property type="project" value="UniProtKB-KW"/>
</dbReference>
<dbReference type="InterPro" id="IPR022462">
    <property type="entry name" value="EpmB"/>
</dbReference>
<dbReference type="InterPro" id="IPR013785">
    <property type="entry name" value="Aldolase_TIM"/>
</dbReference>
<evidence type="ECO:0000256" key="15">
    <source>
        <dbReference type="PIRSR" id="PIRSR603739-50"/>
    </source>
</evidence>
<evidence type="ECO:0000256" key="2">
    <source>
        <dbReference type="ARBA" id="ARBA00001933"/>
    </source>
</evidence>
<evidence type="ECO:0000259" key="16">
    <source>
        <dbReference type="PROSITE" id="PS51918"/>
    </source>
</evidence>
<dbReference type="PANTHER" id="PTHR30538">
    <property type="entry name" value="LYSINE 2,3-AMINOMUTASE-RELATED"/>
    <property type="match status" value="1"/>
</dbReference>
<keyword evidence="10" id="KW-0408">Iron</keyword>
<dbReference type="SFLD" id="SFLDS00029">
    <property type="entry name" value="Radical_SAM"/>
    <property type="match status" value="1"/>
</dbReference>
<comment type="cofactor">
    <cofactor evidence="2 15">
        <name>pyridoxal 5'-phosphate</name>
        <dbReference type="ChEBI" id="CHEBI:597326"/>
    </cofactor>
</comment>
<reference evidence="17" key="1">
    <citation type="submission" date="2014-02" db="EMBL/GenBank/DDBJ databases">
        <title>Expanding our view of genomic diversity in Candidatus Accumulibacter clades.</title>
        <authorList>
            <person name="Skennerton C.T."/>
            <person name="Barr J.J."/>
            <person name="Slater F.R."/>
            <person name="Bond P.L."/>
            <person name="Tyson G.W."/>
        </authorList>
    </citation>
    <scope>NUCLEOTIDE SEQUENCE [LARGE SCALE GENOMIC DNA]</scope>
</reference>
<feature type="binding site" evidence="14">
    <location>
        <position position="127"/>
    </location>
    <ligand>
        <name>[4Fe-4S] cluster</name>
        <dbReference type="ChEBI" id="CHEBI:49883"/>
        <note>4Fe-4S-S-AdoMet</note>
    </ligand>
</feature>
<evidence type="ECO:0000256" key="4">
    <source>
        <dbReference type="ARBA" id="ARBA00008703"/>
    </source>
</evidence>
<evidence type="ECO:0000256" key="3">
    <source>
        <dbReference type="ARBA" id="ARBA00001966"/>
    </source>
</evidence>
<evidence type="ECO:0000256" key="9">
    <source>
        <dbReference type="ARBA" id="ARBA00022898"/>
    </source>
</evidence>
<dbReference type="GO" id="GO:0046872">
    <property type="term" value="F:metal ion binding"/>
    <property type="evidence" value="ECO:0007669"/>
    <property type="project" value="UniProtKB-KW"/>
</dbReference>
<evidence type="ECO:0000256" key="11">
    <source>
        <dbReference type="ARBA" id="ARBA00023014"/>
    </source>
</evidence>
<gene>
    <name evidence="17" type="primary">epmB</name>
    <name evidence="17" type="ORF">AW08_00946</name>
</gene>
<evidence type="ECO:0000256" key="5">
    <source>
        <dbReference type="ARBA" id="ARBA00022363"/>
    </source>
</evidence>
<keyword evidence="18" id="KW-1185">Reference proteome</keyword>
<evidence type="ECO:0000256" key="12">
    <source>
        <dbReference type="ARBA" id="ARBA00023235"/>
    </source>
</evidence>
<evidence type="ECO:0000256" key="7">
    <source>
        <dbReference type="ARBA" id="ARBA00022691"/>
    </source>
</evidence>
<keyword evidence="12 17" id="KW-0413">Isomerase</keyword>
<dbReference type="AlphaFoldDB" id="A0A011PQN3"/>
<evidence type="ECO:0000256" key="14">
    <source>
        <dbReference type="PIRSR" id="PIRSR004911-1"/>
    </source>
</evidence>
<dbReference type="NCBIfam" id="TIGR00238">
    <property type="entry name" value="KamA family radical SAM protein"/>
    <property type="match status" value="1"/>
</dbReference>
<dbReference type="PATRIC" id="fig|1454001.3.peg.1084"/>
<comment type="cofactor">
    <cofactor evidence="3">
        <name>[4Fe-4S] cluster</name>
        <dbReference type="ChEBI" id="CHEBI:49883"/>
    </cofactor>
</comment>
<keyword evidence="9 15" id="KW-0663">Pyridoxal phosphate</keyword>
<dbReference type="Gene3D" id="3.20.20.70">
    <property type="entry name" value="Aldolase class I"/>
    <property type="match status" value="1"/>
</dbReference>
<comment type="caution">
    <text evidence="17">The sequence shown here is derived from an EMBL/GenBank/DDBJ whole genome shotgun (WGS) entry which is preliminary data.</text>
</comment>
<dbReference type="InterPro" id="IPR058240">
    <property type="entry name" value="rSAM_sf"/>
</dbReference>
<evidence type="ECO:0000313" key="17">
    <source>
        <dbReference type="EMBL" id="EXI68634.1"/>
    </source>
</evidence>
<comment type="catalytic activity">
    <reaction evidence="1">
        <text>L-lysine = D-beta-lysine</text>
        <dbReference type="Rhea" id="RHEA:44148"/>
        <dbReference type="ChEBI" id="CHEBI:32551"/>
        <dbReference type="ChEBI" id="CHEBI:84138"/>
    </reaction>
</comment>
<feature type="domain" description="Radical SAM core" evidence="16">
    <location>
        <begin position="113"/>
        <end position="328"/>
    </location>
</feature>
<organism evidence="17 18">
    <name type="scientific">Candidatus Accumulibacter adjunctus</name>
    <dbReference type="NCBI Taxonomy" id="1454001"/>
    <lineage>
        <taxon>Bacteria</taxon>
        <taxon>Pseudomonadati</taxon>
        <taxon>Pseudomonadota</taxon>
        <taxon>Betaproteobacteria</taxon>
        <taxon>Candidatus Accumulibacter</taxon>
    </lineage>
</organism>
<dbReference type="Proteomes" id="UP000020218">
    <property type="component" value="Unassembled WGS sequence"/>
</dbReference>
<evidence type="ECO:0000256" key="1">
    <source>
        <dbReference type="ARBA" id="ARBA00001352"/>
    </source>
</evidence>
<evidence type="ECO:0000256" key="13">
    <source>
        <dbReference type="ARBA" id="ARBA00030756"/>
    </source>
</evidence>
<feature type="modified residue" description="N6-(pyridoxal phosphate)lysine" evidence="15">
    <location>
        <position position="339"/>
    </location>
</feature>
<dbReference type="NCBIfam" id="TIGR03821">
    <property type="entry name" value="EFP_modif_epmB"/>
    <property type="match status" value="1"/>
</dbReference>
<protein>
    <recommendedName>
        <fullName evidence="5">L-lysine 2,3-aminomutase</fullName>
    </recommendedName>
    <alternativeName>
        <fullName evidence="13">EF-P post-translational modification enzyme B</fullName>
    </alternativeName>
</protein>
<dbReference type="InterPro" id="IPR003739">
    <property type="entry name" value="Lys_aminomutase/Glu_NH3_mut"/>
</dbReference>
<dbReference type="SUPFAM" id="SSF102114">
    <property type="entry name" value="Radical SAM enzymes"/>
    <property type="match status" value="1"/>
</dbReference>